<dbReference type="OMA" id="WEIEDHW"/>
<proteinExistence type="predicted"/>
<evidence type="ECO:0000313" key="2">
    <source>
        <dbReference type="EMBL" id="KAJ6222252.1"/>
    </source>
</evidence>
<name>A0A9Q0MD21_BLOTA</name>
<organism evidence="2 3">
    <name type="scientific">Blomia tropicalis</name>
    <name type="common">Mite</name>
    <dbReference type="NCBI Taxonomy" id="40697"/>
    <lineage>
        <taxon>Eukaryota</taxon>
        <taxon>Metazoa</taxon>
        <taxon>Ecdysozoa</taxon>
        <taxon>Arthropoda</taxon>
        <taxon>Chelicerata</taxon>
        <taxon>Arachnida</taxon>
        <taxon>Acari</taxon>
        <taxon>Acariformes</taxon>
        <taxon>Sarcoptiformes</taxon>
        <taxon>Astigmata</taxon>
        <taxon>Glycyphagoidea</taxon>
        <taxon>Echimyopodidae</taxon>
        <taxon>Blomia</taxon>
    </lineage>
</organism>
<dbReference type="PANTHER" id="PTHR48430">
    <property type="entry name" value="PARTNER OF XRN-2 PROTEIN 1"/>
    <property type="match status" value="1"/>
</dbReference>
<dbReference type="EMBL" id="JAPWDV010000001">
    <property type="protein sequence ID" value="KAJ6222252.1"/>
    <property type="molecule type" value="Genomic_DNA"/>
</dbReference>
<dbReference type="AlphaFoldDB" id="A0A9Q0MD21"/>
<gene>
    <name evidence="2" type="ORF">RDWZM_000797</name>
</gene>
<protein>
    <recommendedName>
        <fullName evidence="1">XRN2-binding (XTBD) domain-containing protein</fullName>
    </recommendedName>
</protein>
<reference evidence="2" key="1">
    <citation type="submission" date="2022-12" db="EMBL/GenBank/DDBJ databases">
        <title>Genome assemblies of Blomia tropicalis.</title>
        <authorList>
            <person name="Cui Y."/>
        </authorList>
    </citation>
    <scope>NUCLEOTIDE SEQUENCE</scope>
    <source>
        <tissue evidence="2">Adult mites</tissue>
    </source>
</reference>
<feature type="domain" description="XRN2-binding (XTBD)" evidence="1">
    <location>
        <begin position="9"/>
        <end position="77"/>
    </location>
</feature>
<comment type="caution">
    <text evidence="2">The sequence shown here is derived from an EMBL/GenBank/DDBJ whole genome shotgun (WGS) entry which is preliminary data.</text>
</comment>
<accession>A0A9Q0MD21</accession>
<dbReference type="OrthoDB" id="2359216at2759"/>
<evidence type="ECO:0000259" key="1">
    <source>
        <dbReference type="PROSITE" id="PS51827"/>
    </source>
</evidence>
<dbReference type="InterPro" id="IPR021859">
    <property type="entry name" value="XTBD"/>
</dbReference>
<dbReference type="Pfam" id="PF11952">
    <property type="entry name" value="XTBD"/>
    <property type="match status" value="1"/>
</dbReference>
<dbReference type="PANTHER" id="PTHR48430:SF1">
    <property type="entry name" value="PARTNER OF XRN-2 PROTEIN 1"/>
    <property type="match status" value="1"/>
</dbReference>
<evidence type="ECO:0000313" key="3">
    <source>
        <dbReference type="Proteomes" id="UP001142055"/>
    </source>
</evidence>
<dbReference type="Proteomes" id="UP001142055">
    <property type="component" value="Chromosome 1"/>
</dbReference>
<dbReference type="PROSITE" id="PS51827">
    <property type="entry name" value="XTBD"/>
    <property type="match status" value="1"/>
</dbReference>
<sequence>MTLIDENEIDKYRKDWEIDKQWQMRKDFILAHLDHVEEDRLLCLAQLYVNIELLKNEYDQKLMTEVKALASKIKKSH</sequence>
<keyword evidence="3" id="KW-1185">Reference proteome</keyword>